<dbReference type="InterPro" id="IPR024751">
    <property type="entry name" value="VESA1"/>
</dbReference>
<reference evidence="2" key="2">
    <citation type="submission" date="2021-05" db="EMBL/GenBank/DDBJ databases">
        <authorList>
            <person name="Pain A."/>
        </authorList>
    </citation>
    <scope>NUCLEOTIDE SEQUENCE</scope>
    <source>
        <strain evidence="2">1802A</strain>
    </source>
</reference>
<keyword evidence="1" id="KW-0812">Transmembrane</keyword>
<name>A0AAD9GGF7_BABDI</name>
<reference evidence="2" key="1">
    <citation type="journal article" date="2014" name="Nucleic Acids Res.">
        <title>The evolutionary dynamics of variant antigen genes in Babesia reveal a history of genomic innovation underlying host-parasite interaction.</title>
        <authorList>
            <person name="Jackson A.P."/>
            <person name="Otto T.D."/>
            <person name="Darby A."/>
            <person name="Ramaprasad A."/>
            <person name="Xia D."/>
            <person name="Echaide I.E."/>
            <person name="Farber M."/>
            <person name="Gahlot S."/>
            <person name="Gamble J."/>
            <person name="Gupta D."/>
            <person name="Gupta Y."/>
            <person name="Jackson L."/>
            <person name="Malandrin L."/>
            <person name="Malas T.B."/>
            <person name="Moussa E."/>
            <person name="Nair M."/>
            <person name="Reid A.J."/>
            <person name="Sanders M."/>
            <person name="Sharma J."/>
            <person name="Tracey A."/>
            <person name="Quail M.A."/>
            <person name="Weir W."/>
            <person name="Wastling J.M."/>
            <person name="Hall N."/>
            <person name="Willadsen P."/>
            <person name="Lingelbach K."/>
            <person name="Shiels B."/>
            <person name="Tait A."/>
            <person name="Berriman M."/>
            <person name="Allred D.R."/>
            <person name="Pain A."/>
        </authorList>
    </citation>
    <scope>NUCLEOTIDE SEQUENCE</scope>
    <source>
        <strain evidence="2">1802A</strain>
    </source>
</reference>
<organism evidence="2 3">
    <name type="scientific">Babesia divergens</name>
    <dbReference type="NCBI Taxonomy" id="32595"/>
    <lineage>
        <taxon>Eukaryota</taxon>
        <taxon>Sar</taxon>
        <taxon>Alveolata</taxon>
        <taxon>Apicomplexa</taxon>
        <taxon>Aconoidasida</taxon>
        <taxon>Piroplasmida</taxon>
        <taxon>Babesiidae</taxon>
        <taxon>Babesia</taxon>
    </lineage>
</organism>
<gene>
    <name evidence="2" type="ORF">X943_002289</name>
</gene>
<dbReference type="AlphaFoldDB" id="A0AAD9GGF7"/>
<dbReference type="Proteomes" id="UP001195914">
    <property type="component" value="Unassembled WGS sequence"/>
</dbReference>
<protein>
    <submittedName>
        <fullName evidence="2">Variant erythrocyte surface antigen-1 family protein</fullName>
    </submittedName>
</protein>
<dbReference type="Pfam" id="PF12785">
    <property type="entry name" value="VESA1_N"/>
    <property type="match status" value="1"/>
</dbReference>
<accession>A0AAD9GGF7</accession>
<comment type="caution">
    <text evidence="2">The sequence shown here is derived from an EMBL/GenBank/DDBJ whole genome shotgun (WGS) entry which is preliminary data.</text>
</comment>
<keyword evidence="1" id="KW-0472">Membrane</keyword>
<keyword evidence="1" id="KW-1133">Transmembrane helix</keyword>
<evidence type="ECO:0000313" key="2">
    <source>
        <dbReference type="EMBL" id="KAK1937965.1"/>
    </source>
</evidence>
<evidence type="ECO:0000256" key="1">
    <source>
        <dbReference type="SAM" id="Phobius"/>
    </source>
</evidence>
<proteinExistence type="predicted"/>
<dbReference type="EMBL" id="JAHBMH010000028">
    <property type="protein sequence ID" value="KAK1937965.1"/>
    <property type="molecule type" value="Genomic_DNA"/>
</dbReference>
<keyword evidence="3" id="KW-1185">Reference proteome</keyword>
<feature type="transmembrane region" description="Helical" evidence="1">
    <location>
        <begin position="1165"/>
        <end position="1187"/>
    </location>
</feature>
<evidence type="ECO:0000313" key="3">
    <source>
        <dbReference type="Proteomes" id="UP001195914"/>
    </source>
</evidence>
<sequence length="1228" mass="135221">MVCYMYYTDVFVGIVNNINNLNKALKAELEDSELTDDLTQLDPQLNALADGLGFLAGLPACLCKTKKSVEKGLQKIYEELKTPLISCSNSKLNCDSCNSNLYPCKCCVIQSIKDVKKCECLKTPSKKCHCNGQKVSCSKVLAGLEACLHLQCLQSDMEGICQCSGSECCKGGQCDGNSPSCNFCQKLQTNTPVPTTGLGLSPPNPIRLAGRLENFFGGKGRKGSCGCKCGTSNKSCCCLACETCSSQNCSCGSNCSCAQALKLQTSQCPCKDFCIKINSIKVTAQTSLMKCCNQGAKCHCQLQKSSPCSSNCCVSQINSKYNQQSLKCMIRRLVLYFKDLNSSPDKFFKSCCDLLCVVKMCYFLGDFYDKRTQNICWTCKDGGKGGSCPSNGKCCAGPDPKCNSGFCQNCDECQQICYAKEFSRALEDLKYSSPCGQDLWRTLDAFIQYCCFVFYPKANVIRVALQDKSNGHNSKCKCNSGTCTCSSNPSSCNGCKDVLKKLQAHKDLLSLMTRGYSSAYSEASWDSLTSSISGPGSKCCGSLSSCTCQPNCSSSGSPCDPSLCCPDCPQRKAAKIFLGILPCLYYALDYLKERCKGDWKTLKISNQDSSLGRFLVGMGYNVDKELNGGKTGQEIFTLLSSSLFTSSNGPLKKLYDVSKNYFPSPSPVPSSDSDSKPKTVRDILLWLSGLPFIPQFPKLLDHCESLCSATKDSVNFNDFESSLYSSCLRSPFVLAAIQWPSKSDIFPSDSSINSDSLYPEDPFKLFETFCDFVRKIYIPLTFFYFQCKRVPGQAGWKECFFGKTCSVKPSPPVSSPSPCCPPGSGHDKYLCAGSKGHSGCSAASSSSHSSQCPHPLQAFLIDDPSSLFKTPQDFLRLDFSQSPPAILDASSDKEIFKMGFKTEQLPTPGRHGRDLYDVLNSFCGLSSSPLTKLFEFSLFVAMRPPETLIELIAFFLQFRLKLKPDLSSKFIDWISGEPGTPDGSALQKAIEKLFNSGSHPNGSSASHPYDLCSLYGCDGPKGSSPTCGRYLYPLYNVAGVFTPEFCGLYLSWVCHLGLKLHAMFQKFYDKAQKKFSKCCLSSSCPSIVKCPCALPFLYTYGFTFYQPENLNCHGHENHTSPGQGQDGCTLRSCKNFLDQLEKVANGEPFEKLLEEIEKFLWSIRFPFFFGFLYVWFFVLSYFFYVILIKLDTVHTGSHLHLPRSFKILPSTFFSDASSKLKDLSYFTL</sequence>